<protein>
    <recommendedName>
        <fullName evidence="1">Galactosyltransferase N-terminal domain-containing protein</fullName>
    </recommendedName>
</protein>
<evidence type="ECO:0000259" key="1">
    <source>
        <dbReference type="Pfam" id="PF13733"/>
    </source>
</evidence>
<feature type="domain" description="Galactosyltransferase N-terminal" evidence="1">
    <location>
        <begin position="16"/>
        <end position="149"/>
    </location>
</feature>
<dbReference type="Gene3D" id="3.90.550.10">
    <property type="entry name" value="Spore Coat Polysaccharide Biosynthesis Protein SpsA, Chain A"/>
    <property type="match status" value="1"/>
</dbReference>
<gene>
    <name evidence="2" type="ORF">SPARVUS_LOCUS11244789</name>
</gene>
<proteinExistence type="predicted"/>
<evidence type="ECO:0000313" key="2">
    <source>
        <dbReference type="EMBL" id="CAI9591649.1"/>
    </source>
</evidence>
<reference evidence="2" key="1">
    <citation type="submission" date="2023-05" db="EMBL/GenBank/DDBJ databases">
        <authorList>
            <person name="Stuckert A."/>
        </authorList>
    </citation>
    <scope>NUCLEOTIDE SEQUENCE</scope>
</reference>
<dbReference type="InterPro" id="IPR027995">
    <property type="entry name" value="Galactosyl_T_N"/>
</dbReference>
<evidence type="ECO:0000313" key="3">
    <source>
        <dbReference type="Proteomes" id="UP001162483"/>
    </source>
</evidence>
<comment type="caution">
    <text evidence="2">The sequence shown here is derived from an EMBL/GenBank/DDBJ whole genome shotgun (WGS) entry which is preliminary data.</text>
</comment>
<dbReference type="PRINTS" id="PR02050">
    <property type="entry name" value="B14GALTRFASE"/>
</dbReference>
<dbReference type="Pfam" id="PF13733">
    <property type="entry name" value="Glyco_transf_7N"/>
    <property type="match status" value="1"/>
</dbReference>
<organism evidence="2 3">
    <name type="scientific">Staurois parvus</name>
    <dbReference type="NCBI Taxonomy" id="386267"/>
    <lineage>
        <taxon>Eukaryota</taxon>
        <taxon>Metazoa</taxon>
        <taxon>Chordata</taxon>
        <taxon>Craniata</taxon>
        <taxon>Vertebrata</taxon>
        <taxon>Euteleostomi</taxon>
        <taxon>Amphibia</taxon>
        <taxon>Batrachia</taxon>
        <taxon>Anura</taxon>
        <taxon>Neobatrachia</taxon>
        <taxon>Ranoidea</taxon>
        <taxon>Ranidae</taxon>
        <taxon>Staurois</taxon>
    </lineage>
</organism>
<sequence length="185" mass="21499">MTKVHVIPRNNGSRPCPLIPPYVKGPVKVQLPKSLRLEDVIQKNPKLTQGGRYDLPDCISRNKTAIIIPYRNREEHLKYLLYNLHPFLQRQQLNYGIYVIHQAGDFLFNRAKLMNVGFKEAMKDEAWDCLFFHDVDLIPEDDRNLYTCDKFPKHASVAIDKFNYRLPYRDCFGGVSALTLSSMNN</sequence>
<accession>A0ABN9F583</accession>
<dbReference type="PANTHER" id="PTHR19300">
    <property type="entry name" value="BETA-1,4-GALACTOSYLTRANSFERASE"/>
    <property type="match status" value="1"/>
</dbReference>
<name>A0ABN9F583_9NEOB</name>
<keyword evidence="3" id="KW-1185">Reference proteome</keyword>
<dbReference type="SUPFAM" id="SSF53448">
    <property type="entry name" value="Nucleotide-diphospho-sugar transferases"/>
    <property type="match status" value="1"/>
</dbReference>
<dbReference type="InterPro" id="IPR029044">
    <property type="entry name" value="Nucleotide-diphossugar_trans"/>
</dbReference>
<dbReference type="PANTHER" id="PTHR19300:SF34">
    <property type="entry name" value="BETA-1,4-GALACTOSYLTRANSFERASE"/>
    <property type="match status" value="1"/>
</dbReference>
<dbReference type="Proteomes" id="UP001162483">
    <property type="component" value="Unassembled WGS sequence"/>
</dbReference>
<dbReference type="EMBL" id="CATNWA010016309">
    <property type="protein sequence ID" value="CAI9591649.1"/>
    <property type="molecule type" value="Genomic_DNA"/>
</dbReference>
<dbReference type="InterPro" id="IPR003859">
    <property type="entry name" value="Galactosyl_T"/>
</dbReference>